<dbReference type="NCBIfam" id="TIGR01394">
    <property type="entry name" value="TypA_BipA"/>
    <property type="match status" value="1"/>
</dbReference>
<dbReference type="GO" id="GO:0005829">
    <property type="term" value="C:cytosol"/>
    <property type="evidence" value="ECO:0007669"/>
    <property type="project" value="TreeGrafter"/>
</dbReference>
<comment type="caution">
    <text evidence="4">The sequence shown here is derived from an EMBL/GenBank/DDBJ whole genome shotgun (WGS) entry which is preliminary data.</text>
</comment>
<dbReference type="PRINTS" id="PR00315">
    <property type="entry name" value="ELONGATNFCT"/>
</dbReference>
<dbReference type="CDD" id="cd01891">
    <property type="entry name" value="TypA_BipA"/>
    <property type="match status" value="1"/>
</dbReference>
<dbReference type="PANTHER" id="PTHR42908:SF8">
    <property type="entry name" value="TR-TYPE G DOMAIN-CONTAINING PROTEIN"/>
    <property type="match status" value="1"/>
</dbReference>
<dbReference type="InterPro" id="IPR005225">
    <property type="entry name" value="Small_GTP-bd"/>
</dbReference>
<dbReference type="SMART" id="SM00838">
    <property type="entry name" value="EFG_C"/>
    <property type="match status" value="1"/>
</dbReference>
<dbReference type="FunFam" id="3.40.50.300:FF:000055">
    <property type="entry name" value="GTP-binding protein TypA"/>
    <property type="match status" value="1"/>
</dbReference>
<dbReference type="SUPFAM" id="SSF50447">
    <property type="entry name" value="Translation proteins"/>
    <property type="match status" value="1"/>
</dbReference>
<dbReference type="Pfam" id="PF00679">
    <property type="entry name" value="EFG_C"/>
    <property type="match status" value="1"/>
</dbReference>
<dbReference type="Pfam" id="PF03144">
    <property type="entry name" value="GTP_EFTU_D2"/>
    <property type="match status" value="1"/>
</dbReference>
<dbReference type="FunFam" id="2.40.30.10:FF:000016">
    <property type="entry name" value="GTP-binding protein TypA"/>
    <property type="match status" value="1"/>
</dbReference>
<dbReference type="CDD" id="cd03691">
    <property type="entry name" value="BipA_TypA_II"/>
    <property type="match status" value="1"/>
</dbReference>
<dbReference type="SUPFAM" id="SSF52540">
    <property type="entry name" value="P-loop containing nucleoside triphosphate hydrolases"/>
    <property type="match status" value="1"/>
</dbReference>
<dbReference type="Gene3D" id="3.40.50.300">
    <property type="entry name" value="P-loop containing nucleotide triphosphate hydrolases"/>
    <property type="match status" value="1"/>
</dbReference>
<dbReference type="InterPro" id="IPR035651">
    <property type="entry name" value="BipA_V"/>
</dbReference>
<dbReference type="NCBIfam" id="TIGR00231">
    <property type="entry name" value="small_GTP"/>
    <property type="match status" value="1"/>
</dbReference>
<dbReference type="InterPro" id="IPR042116">
    <property type="entry name" value="TypA/BipA_C"/>
</dbReference>
<dbReference type="InterPro" id="IPR048876">
    <property type="entry name" value="BipA_C"/>
</dbReference>
<dbReference type="InterPro" id="IPR000795">
    <property type="entry name" value="T_Tr_GTP-bd_dom"/>
</dbReference>
<dbReference type="Pfam" id="PF00009">
    <property type="entry name" value="GTP_EFTU"/>
    <property type="match status" value="1"/>
</dbReference>
<dbReference type="PANTHER" id="PTHR42908">
    <property type="entry name" value="TRANSLATION ELONGATION FACTOR-RELATED"/>
    <property type="match status" value="1"/>
</dbReference>
<evidence type="ECO:0000313" key="4">
    <source>
        <dbReference type="EMBL" id="OHA43752.1"/>
    </source>
</evidence>
<dbReference type="Gene3D" id="2.40.50.250">
    <property type="entry name" value="bipa protein"/>
    <property type="match status" value="1"/>
</dbReference>
<dbReference type="PROSITE" id="PS51722">
    <property type="entry name" value="G_TR_2"/>
    <property type="match status" value="1"/>
</dbReference>
<dbReference type="CDD" id="cd16263">
    <property type="entry name" value="BipA_III"/>
    <property type="match status" value="1"/>
</dbReference>
<dbReference type="Proteomes" id="UP000176355">
    <property type="component" value="Unassembled WGS sequence"/>
</dbReference>
<feature type="domain" description="Tr-type G" evidence="3">
    <location>
        <begin position="1"/>
        <end position="192"/>
    </location>
</feature>
<dbReference type="AlphaFoldDB" id="A0A1G2P808"/>
<protein>
    <recommendedName>
        <fullName evidence="2">50S ribosomal subunit assembly factor BipA</fullName>
    </recommendedName>
</protein>
<dbReference type="InterPro" id="IPR006298">
    <property type="entry name" value="BipA"/>
</dbReference>
<proteinExistence type="predicted"/>
<dbReference type="InterPro" id="IPR031157">
    <property type="entry name" value="G_TR_CS"/>
</dbReference>
<organism evidence="4 5">
    <name type="scientific">Candidatus Taylorbacteria bacterium RIFCSPLOWO2_12_FULL_44_15c</name>
    <dbReference type="NCBI Taxonomy" id="1802333"/>
    <lineage>
        <taxon>Bacteria</taxon>
        <taxon>Candidatus Tayloriibacteriota</taxon>
    </lineage>
</organism>
<accession>A0A1G2P808</accession>
<dbReference type="Gene3D" id="2.40.30.10">
    <property type="entry name" value="Translation factors"/>
    <property type="match status" value="1"/>
</dbReference>
<dbReference type="GO" id="GO:1990904">
    <property type="term" value="C:ribonucleoprotein complex"/>
    <property type="evidence" value="ECO:0007669"/>
    <property type="project" value="TreeGrafter"/>
</dbReference>
<dbReference type="InterPro" id="IPR047043">
    <property type="entry name" value="BipA_III"/>
</dbReference>
<dbReference type="InterPro" id="IPR047042">
    <property type="entry name" value="BipA_II"/>
</dbReference>
<dbReference type="PROSITE" id="PS00301">
    <property type="entry name" value="G_TR_1"/>
    <property type="match status" value="1"/>
</dbReference>
<dbReference type="GO" id="GO:0003924">
    <property type="term" value="F:GTPase activity"/>
    <property type="evidence" value="ECO:0007669"/>
    <property type="project" value="InterPro"/>
</dbReference>
<dbReference type="InterPro" id="IPR009000">
    <property type="entry name" value="Transl_B-barrel_sf"/>
</dbReference>
<gene>
    <name evidence="4" type="ORF">A3G03_01970</name>
</gene>
<dbReference type="SUPFAM" id="SSF54980">
    <property type="entry name" value="EF-G C-terminal domain-like"/>
    <property type="match status" value="2"/>
</dbReference>
<evidence type="ECO:0000313" key="5">
    <source>
        <dbReference type="Proteomes" id="UP000176355"/>
    </source>
</evidence>
<name>A0A1G2P808_9BACT</name>
<dbReference type="EMBL" id="MHSL01000018">
    <property type="protein sequence ID" value="OHA43752.1"/>
    <property type="molecule type" value="Genomic_DNA"/>
</dbReference>
<dbReference type="InterPro" id="IPR047041">
    <property type="entry name" value="BipA_GTP-bd_dom"/>
</dbReference>
<dbReference type="CDD" id="cd03710">
    <property type="entry name" value="BipA_TypA_C"/>
    <property type="match status" value="1"/>
</dbReference>
<keyword evidence="1" id="KW-0547">Nucleotide-binding</keyword>
<keyword evidence="1" id="KW-0342">GTP-binding</keyword>
<dbReference type="InterPro" id="IPR035647">
    <property type="entry name" value="EFG_III/V"/>
</dbReference>
<sequence length="597" mass="67018">MEIRNIAIIAHVDHGKTTLTDALMLQTGMFSDASFSMDSNDLEKERGITIYSKNTSVFWKNTKINIVDTPGHADFSSEVERVLRAIDTVLLLVDAQEGPMPQTRFVLKKSLELGLKPIVIINKIDKPAARSEQVHEEVLELFIELGANNKQIDFQTIYAVGRQGIAKRRLADESKDLSPLLDAILEFVPPANGDVAAPFRMQPFNLAYDNFLGRLAIGRIYEGTIKSGVMVFEKKPDGTTATNRITKLYTFEGLTRKEVKEAQAGDIVVVAGFPEIYIGDTICEKEDQTPMPAIGIDEPTISLDFFVNDSPFAGKEGKFVTTRQIKERLEKELEVNVGLRVDFSFGDHYKVFGRGELHIAILLENMRREGFELQVSEPQVILHRQNDGKVTEPYEEAIVDVPNEYVGDVIQKLGARRGVLMNQKGHENQTRLIFEIPTRGLLGYKSEFVIDTKGEGILSSRFIEFRPWAGDIVRHNFGSMVSMENGTALGYSLFKLQERGAIYIDPAILVYEGMIIGNVSKGDDLDVNPTKNKILTNYRNVNTGDAIMLIPPLKLTIERGLEIMKGDEYLEITPKSVRLRKKFLTKVDRSRATRGKE</sequence>
<dbReference type="InterPro" id="IPR027417">
    <property type="entry name" value="P-loop_NTPase"/>
</dbReference>
<evidence type="ECO:0000256" key="1">
    <source>
        <dbReference type="ARBA" id="ARBA00023134"/>
    </source>
</evidence>
<evidence type="ECO:0000259" key="3">
    <source>
        <dbReference type="PROSITE" id="PS51722"/>
    </source>
</evidence>
<dbReference type="STRING" id="1802333.A3G03_01970"/>
<dbReference type="Pfam" id="PF21018">
    <property type="entry name" value="BipA_C"/>
    <property type="match status" value="1"/>
</dbReference>
<dbReference type="FunFam" id="3.30.70.870:FF:000003">
    <property type="entry name" value="GTP-binding protein TypA"/>
    <property type="match status" value="1"/>
</dbReference>
<reference evidence="4 5" key="1">
    <citation type="journal article" date="2016" name="Nat. Commun.">
        <title>Thousands of microbial genomes shed light on interconnected biogeochemical processes in an aquifer system.</title>
        <authorList>
            <person name="Anantharaman K."/>
            <person name="Brown C.T."/>
            <person name="Hug L.A."/>
            <person name="Sharon I."/>
            <person name="Castelle C.J."/>
            <person name="Probst A.J."/>
            <person name="Thomas B.C."/>
            <person name="Singh A."/>
            <person name="Wilkins M.J."/>
            <person name="Karaoz U."/>
            <person name="Brodie E.L."/>
            <person name="Williams K.H."/>
            <person name="Hubbard S.S."/>
            <person name="Banfield J.F."/>
        </authorList>
    </citation>
    <scope>NUCLEOTIDE SEQUENCE [LARGE SCALE GENOMIC DNA]</scope>
</reference>
<dbReference type="InterPro" id="IPR004161">
    <property type="entry name" value="EFTu-like_2"/>
</dbReference>
<evidence type="ECO:0000256" key="2">
    <source>
        <dbReference type="ARBA" id="ARBA00035722"/>
    </source>
</evidence>
<dbReference type="InterPro" id="IPR000640">
    <property type="entry name" value="EFG_V-like"/>
</dbReference>
<dbReference type="FunFam" id="3.30.70.240:FF:000002">
    <property type="entry name" value="GTP-binding protein TypA"/>
    <property type="match status" value="1"/>
</dbReference>
<dbReference type="Gene3D" id="3.30.70.870">
    <property type="entry name" value="Elongation Factor G (Translational Gtpase), domain 3"/>
    <property type="match status" value="1"/>
</dbReference>
<dbReference type="Gene3D" id="3.30.70.240">
    <property type="match status" value="1"/>
</dbReference>
<dbReference type="GO" id="GO:0005525">
    <property type="term" value="F:GTP binding"/>
    <property type="evidence" value="ECO:0007669"/>
    <property type="project" value="UniProtKB-KW"/>
</dbReference>